<sequence length="232" mass="26509">MTTFEEEKRAFMEFFHCGDKFLEREEPFPDDPDDAEKTGVDRILFSTFPVEDFHGTVSLIYMMHDIRIYSAEKDIEAQIENGDGRCLSELDNKSDFFVEIPEPADIPEGFNSLCDLVVTFRLVIWENDDETRTRSVADIIEQDVSVGLLPRMTVNGTFFHGGVEKRYWGEGLAVDRLGKLLQLAFLGVEMSIITTLAHMDGKTLHPFDLIERGPLRDKTEEFFEELVPVSGN</sequence>
<reference evidence="1" key="1">
    <citation type="submission" date="2018-05" db="EMBL/GenBank/DDBJ databases">
        <authorList>
            <person name="Lanie J.A."/>
            <person name="Ng W.-L."/>
            <person name="Kazmierczak K.M."/>
            <person name="Andrzejewski T.M."/>
            <person name="Davidsen T.M."/>
            <person name="Wayne K.J."/>
            <person name="Tettelin H."/>
            <person name="Glass J.I."/>
            <person name="Rusch D."/>
            <person name="Podicherti R."/>
            <person name="Tsui H.-C.T."/>
            <person name="Winkler M.E."/>
        </authorList>
    </citation>
    <scope>NUCLEOTIDE SEQUENCE</scope>
</reference>
<organism evidence="1">
    <name type="scientific">marine metagenome</name>
    <dbReference type="NCBI Taxonomy" id="408172"/>
    <lineage>
        <taxon>unclassified sequences</taxon>
        <taxon>metagenomes</taxon>
        <taxon>ecological metagenomes</taxon>
    </lineage>
</organism>
<gene>
    <name evidence="1" type="ORF">METZ01_LOCUS225104</name>
</gene>
<protein>
    <submittedName>
        <fullName evidence="1">Uncharacterized protein</fullName>
    </submittedName>
</protein>
<dbReference type="EMBL" id="UINC01054483">
    <property type="protein sequence ID" value="SVB72250.1"/>
    <property type="molecule type" value="Genomic_DNA"/>
</dbReference>
<dbReference type="AlphaFoldDB" id="A0A382GAI4"/>
<name>A0A382GAI4_9ZZZZ</name>
<dbReference type="Gene3D" id="3.90.1100.10">
    <property type="match status" value="1"/>
</dbReference>
<proteinExistence type="predicted"/>
<evidence type="ECO:0000313" key="1">
    <source>
        <dbReference type="EMBL" id="SVB72250.1"/>
    </source>
</evidence>
<accession>A0A382GAI4</accession>